<evidence type="ECO:0000313" key="3">
    <source>
        <dbReference type="Proteomes" id="UP000030832"/>
    </source>
</evidence>
<dbReference type="Pfam" id="PF01261">
    <property type="entry name" value="AP_endonuc_2"/>
    <property type="match status" value="1"/>
</dbReference>
<keyword evidence="3" id="KW-1185">Reference proteome</keyword>
<organism evidence="2 3">
    <name type="scientific">Halalkalibacter okhensis</name>
    <dbReference type="NCBI Taxonomy" id="333138"/>
    <lineage>
        <taxon>Bacteria</taxon>
        <taxon>Bacillati</taxon>
        <taxon>Bacillota</taxon>
        <taxon>Bacilli</taxon>
        <taxon>Bacillales</taxon>
        <taxon>Bacillaceae</taxon>
        <taxon>Halalkalibacter</taxon>
    </lineage>
</organism>
<dbReference type="Gene3D" id="3.20.20.150">
    <property type="entry name" value="Divalent-metal-dependent TIM barrel enzymes"/>
    <property type="match status" value="1"/>
</dbReference>
<dbReference type="SUPFAM" id="SSF51658">
    <property type="entry name" value="Xylose isomerase-like"/>
    <property type="match status" value="1"/>
</dbReference>
<name>A0A0B0IGU6_9BACI</name>
<dbReference type="PANTHER" id="PTHR12110">
    <property type="entry name" value="HYDROXYPYRUVATE ISOMERASE"/>
    <property type="match status" value="1"/>
</dbReference>
<proteinExistence type="predicted"/>
<comment type="caution">
    <text evidence="2">The sequence shown here is derived from an EMBL/GenBank/DDBJ whole genome shotgun (WGS) entry which is preliminary data.</text>
</comment>
<dbReference type="OrthoDB" id="9815124at2"/>
<evidence type="ECO:0000259" key="1">
    <source>
        <dbReference type="Pfam" id="PF01261"/>
    </source>
</evidence>
<dbReference type="Proteomes" id="UP000030832">
    <property type="component" value="Unassembled WGS sequence"/>
</dbReference>
<dbReference type="RefSeq" id="WP_034628963.1">
    <property type="nucleotide sequence ID" value="NZ_JRJU01000012.1"/>
</dbReference>
<feature type="domain" description="Xylose isomerase-like TIM barrel" evidence="1">
    <location>
        <begin position="23"/>
        <end position="252"/>
    </location>
</feature>
<dbReference type="AlphaFoldDB" id="A0A0B0IGU6"/>
<dbReference type="eggNOG" id="COG1082">
    <property type="taxonomic scope" value="Bacteria"/>
</dbReference>
<gene>
    <name evidence="2" type="ORF">LQ50_11395</name>
</gene>
<dbReference type="EMBL" id="JRJU01000012">
    <property type="protein sequence ID" value="KHF40112.1"/>
    <property type="molecule type" value="Genomic_DNA"/>
</dbReference>
<dbReference type="InterPro" id="IPR013022">
    <property type="entry name" value="Xyl_isomerase-like_TIM-brl"/>
</dbReference>
<dbReference type="InterPro" id="IPR050312">
    <property type="entry name" value="IolE/XylAMocC-like"/>
</dbReference>
<sequence length="277" mass="31885">MKLSVCTISFRHHLHSIDQIAHWASTHHFQGIELWGIHAKNLADDPKYGENWLNSYELQTSMISDYLPLEGSVSQMMTETMNMSKLAKHWGTKKVRTFVGKIGSQEISLTKRKELVDRLRMICDFFESEGQLVLVETHPNTLTDNLASTIQLLEETNHPALRINFDVLHMWESGVCPIEAIRRLSPFVSHFHFKNISSREHLNVFAPENVYAAAGTRKGMTPLFTGAVNYQDFLDEIIPKMEVEASLEWFGPHVWDVLGNDSLELRKRMNEEHVLRT</sequence>
<accession>A0A0B0IGU6</accession>
<dbReference type="PANTHER" id="PTHR12110:SF21">
    <property type="entry name" value="XYLOSE ISOMERASE-LIKE TIM BARREL DOMAIN-CONTAINING PROTEIN"/>
    <property type="match status" value="1"/>
</dbReference>
<reference evidence="2 3" key="1">
    <citation type="submission" date="2014-09" db="EMBL/GenBank/DDBJ databases">
        <title>Genome sequencing and annotation of Bacillus Okhensis strain Kh10-101T.</title>
        <authorList>
            <person name="Prakash J.S."/>
        </authorList>
    </citation>
    <scope>NUCLEOTIDE SEQUENCE [LARGE SCALE GENOMIC DNA]</scope>
    <source>
        <strain evidence="3">Kh10-101T</strain>
    </source>
</reference>
<dbReference type="InterPro" id="IPR036237">
    <property type="entry name" value="Xyl_isomerase-like_sf"/>
</dbReference>
<evidence type="ECO:0000313" key="2">
    <source>
        <dbReference type="EMBL" id="KHF40112.1"/>
    </source>
</evidence>
<protein>
    <submittedName>
        <fullName evidence="2">3-dehydroshikimate dehydratase</fullName>
    </submittedName>
</protein>
<dbReference type="STRING" id="333138.LQ50_11395"/>